<name>A0A2Z2P1V5_9GAMM</name>
<evidence type="ECO:0000313" key="6">
    <source>
        <dbReference type="Proteomes" id="UP000250079"/>
    </source>
</evidence>
<comment type="similarity">
    <text evidence="1">Belongs to the membrane fusion protein (MFP) (TC 8.A.1) family.</text>
</comment>
<dbReference type="EMBL" id="CP018632">
    <property type="protein sequence ID" value="ASJ73604.1"/>
    <property type="molecule type" value="Genomic_DNA"/>
</dbReference>
<dbReference type="Pfam" id="PF25917">
    <property type="entry name" value="BSH_RND"/>
    <property type="match status" value="1"/>
</dbReference>
<keyword evidence="2" id="KW-1133">Transmembrane helix</keyword>
<sequence length="415" mass="46817">MRSSLFRKEALEQQKQPLEGTLLIAASPKATVLTLMAFVISICLVVYLCLGEFNRKASVQGYLSPDKGLVKVFPQVVGTLLERRVEEGMLVQKGQVLAVISTERGSLQVRDANGEAIRFLQARLDSLNNELVSYKKMDILRKQTVESRRINLADELLQLEVSIRTFKLRMQNSREESKRFEELKTSGFIASSDVYRQQDISMELRGRLQILERDRIALLGRQQALDTELASGELDSQLQQETLRQRTMELQQQRSEYQTNNEIVVAAPADGIVTTILIQPGQQTRRDAPLLSIIPEGARLEARLLVPSRAIGFVTPGQEVALRYAAFPYQRFGHYRGVVNSIARTLLLPGDVDLPTPLTSPAYLVTVDLEKQSVAAYDKEFPLQAGMSFDGDVLLDRRTIMQWMFDPLFSLTKRS</sequence>
<dbReference type="SUPFAM" id="SSF111369">
    <property type="entry name" value="HlyD-like secretion proteins"/>
    <property type="match status" value="1"/>
</dbReference>
<evidence type="ECO:0000256" key="2">
    <source>
        <dbReference type="SAM" id="Phobius"/>
    </source>
</evidence>
<dbReference type="Gene3D" id="2.40.30.170">
    <property type="match status" value="1"/>
</dbReference>
<proteinExistence type="inferred from homology"/>
<keyword evidence="2" id="KW-0812">Transmembrane</keyword>
<dbReference type="Proteomes" id="UP000250079">
    <property type="component" value="Chromosome"/>
</dbReference>
<feature type="domain" description="Multidrug resistance protein MdtA-like barrel-sandwich hybrid" evidence="3">
    <location>
        <begin position="70"/>
        <end position="284"/>
    </location>
</feature>
<dbReference type="AlphaFoldDB" id="A0A2Z2P1V5"/>
<dbReference type="KEGG" id="gai:IMCC3135_17625"/>
<dbReference type="InterPro" id="IPR058982">
    <property type="entry name" value="Beta-barrel_AprE"/>
</dbReference>
<dbReference type="InterPro" id="IPR058625">
    <property type="entry name" value="MdtA-like_BSH"/>
</dbReference>
<dbReference type="Pfam" id="PF26002">
    <property type="entry name" value="Beta-barrel_AprE"/>
    <property type="match status" value="1"/>
</dbReference>
<dbReference type="PANTHER" id="PTHR30386">
    <property type="entry name" value="MEMBRANE FUSION SUBUNIT OF EMRAB-TOLC MULTIDRUG EFFLUX PUMP"/>
    <property type="match status" value="1"/>
</dbReference>
<dbReference type="InterPro" id="IPR050739">
    <property type="entry name" value="MFP"/>
</dbReference>
<keyword evidence="2" id="KW-0472">Membrane</keyword>
<accession>A0A2Z2P1V5</accession>
<evidence type="ECO:0000259" key="3">
    <source>
        <dbReference type="Pfam" id="PF25917"/>
    </source>
</evidence>
<feature type="transmembrane region" description="Helical" evidence="2">
    <location>
        <begin position="21"/>
        <end position="48"/>
    </location>
</feature>
<protein>
    <submittedName>
        <fullName evidence="5">Colicin V secretion protein CvaA</fullName>
    </submittedName>
</protein>
<evidence type="ECO:0000259" key="4">
    <source>
        <dbReference type="Pfam" id="PF26002"/>
    </source>
</evidence>
<reference evidence="5 6" key="1">
    <citation type="submission" date="2016-12" db="EMBL/GenBank/DDBJ databases">
        <authorList>
            <person name="Song W.-J."/>
            <person name="Kurnit D.M."/>
        </authorList>
    </citation>
    <scope>NUCLEOTIDE SEQUENCE [LARGE SCALE GENOMIC DNA]</scope>
    <source>
        <strain evidence="5 6">IMCC3135</strain>
    </source>
</reference>
<dbReference type="Gene3D" id="2.40.50.100">
    <property type="match status" value="1"/>
</dbReference>
<evidence type="ECO:0000313" key="5">
    <source>
        <dbReference type="EMBL" id="ASJ73604.1"/>
    </source>
</evidence>
<feature type="domain" description="AprE-like beta-barrel" evidence="4">
    <location>
        <begin position="303"/>
        <end position="390"/>
    </location>
</feature>
<dbReference type="PRINTS" id="PR01490">
    <property type="entry name" value="RTXTOXIND"/>
</dbReference>
<keyword evidence="6" id="KW-1185">Reference proteome</keyword>
<dbReference type="OrthoDB" id="9775513at2"/>
<dbReference type="PANTHER" id="PTHR30386:SF28">
    <property type="entry name" value="EXPORTED PROTEIN"/>
    <property type="match status" value="1"/>
</dbReference>
<organism evidence="5 6">
    <name type="scientific">Granulosicoccus antarcticus IMCC3135</name>
    <dbReference type="NCBI Taxonomy" id="1192854"/>
    <lineage>
        <taxon>Bacteria</taxon>
        <taxon>Pseudomonadati</taxon>
        <taxon>Pseudomonadota</taxon>
        <taxon>Gammaproteobacteria</taxon>
        <taxon>Chromatiales</taxon>
        <taxon>Granulosicoccaceae</taxon>
        <taxon>Granulosicoccus</taxon>
    </lineage>
</organism>
<gene>
    <name evidence="5" type="primary">cvaA</name>
    <name evidence="5" type="ORF">IMCC3135_17625</name>
</gene>
<dbReference type="RefSeq" id="WP_088918763.1">
    <property type="nucleotide sequence ID" value="NZ_CP018632.1"/>
</dbReference>
<evidence type="ECO:0000256" key="1">
    <source>
        <dbReference type="ARBA" id="ARBA00009477"/>
    </source>
</evidence>